<dbReference type="SMART" id="SM01204">
    <property type="entry name" value="FIST_C"/>
    <property type="match status" value="1"/>
</dbReference>
<dbReference type="Proteomes" id="UP000575083">
    <property type="component" value="Unassembled WGS sequence"/>
</dbReference>
<sequence>MKLFPSGHATHPQWRMAAALALAQLRAQMALPEYAGAPTLGLLYITDHYAGEAQALLDYLAGELPEVTDWSGTVGVGVAANNAEYFDEPALSVMLLDVPPDQYRVFSGVAPLPLHPVGGFVAHTALVHADGHTPELTELLAEMAARTEAGYLFGGLCASRGASVQFAVGGDGNMAGQGGASGVFDGGLSGVAFGAEVALVSRVTQGCQPVGPLRSVTAAHENVVLQLDGEPALDVLLDTLEVSLDGDPQPALRKVRATLAGLVDAGVQPQGQQRTGHFGTDTRVRHIVGLDGARRGVALGDRVEPGMRLAFCQRNVAAARADLMRICAEIREELEPEELEPVPLASQDQAGRTMAPAPGTAAHGPAAAAAQSGRRIRGAIYVSCSGRGGPHFGGPSAELQIVRHALGDVPLAGFFAGGEIARHHLYGYTGVLTVFT</sequence>
<evidence type="ECO:0000313" key="3">
    <source>
        <dbReference type="EMBL" id="MBB6561363.1"/>
    </source>
</evidence>
<keyword evidence="4" id="KW-1185">Reference proteome</keyword>
<dbReference type="InterPro" id="IPR013702">
    <property type="entry name" value="FIST_domain_N"/>
</dbReference>
<dbReference type="RefSeq" id="WP_184860315.1">
    <property type="nucleotide sequence ID" value="NZ_JACHLK010000008.1"/>
</dbReference>
<evidence type="ECO:0000259" key="1">
    <source>
        <dbReference type="SMART" id="SM00897"/>
    </source>
</evidence>
<dbReference type="AlphaFoldDB" id="A0A7X0PG67"/>
<dbReference type="PANTHER" id="PTHR14939">
    <property type="entry name" value="F-BOX ONLY PROTEIN 22"/>
    <property type="match status" value="1"/>
</dbReference>
<proteinExistence type="predicted"/>
<gene>
    <name evidence="3" type="ORF">HNP48_004056</name>
</gene>
<reference evidence="3 4" key="1">
    <citation type="submission" date="2020-08" db="EMBL/GenBank/DDBJ databases">
        <title>Functional genomics of gut bacteria from endangered species of beetles.</title>
        <authorList>
            <person name="Carlos-Shanley C."/>
        </authorList>
    </citation>
    <scope>NUCLEOTIDE SEQUENCE [LARGE SCALE GENOMIC DNA]</scope>
    <source>
        <strain evidence="3 4">S00198</strain>
    </source>
</reference>
<dbReference type="PANTHER" id="PTHR14939:SF5">
    <property type="entry name" value="F-BOX ONLY PROTEIN 22"/>
    <property type="match status" value="1"/>
</dbReference>
<accession>A0A7X0PG67</accession>
<evidence type="ECO:0000313" key="4">
    <source>
        <dbReference type="Proteomes" id="UP000575083"/>
    </source>
</evidence>
<name>A0A7X0PG67_9BURK</name>
<dbReference type="Pfam" id="PF08495">
    <property type="entry name" value="FIST"/>
    <property type="match status" value="1"/>
</dbReference>
<dbReference type="Pfam" id="PF10442">
    <property type="entry name" value="FIST_C"/>
    <property type="match status" value="1"/>
</dbReference>
<dbReference type="InterPro" id="IPR019494">
    <property type="entry name" value="FIST_C"/>
</dbReference>
<organism evidence="3 4">
    <name type="scientific">Acidovorax soli</name>
    <dbReference type="NCBI Taxonomy" id="592050"/>
    <lineage>
        <taxon>Bacteria</taxon>
        <taxon>Pseudomonadati</taxon>
        <taxon>Pseudomonadota</taxon>
        <taxon>Betaproteobacteria</taxon>
        <taxon>Burkholderiales</taxon>
        <taxon>Comamonadaceae</taxon>
        <taxon>Acidovorax</taxon>
    </lineage>
</organism>
<feature type="domain" description="FIST C-domain" evidence="2">
    <location>
        <begin position="232"/>
        <end position="423"/>
    </location>
</feature>
<evidence type="ECO:0000259" key="2">
    <source>
        <dbReference type="SMART" id="SM01204"/>
    </source>
</evidence>
<comment type="caution">
    <text evidence="3">The sequence shown here is derived from an EMBL/GenBank/DDBJ whole genome shotgun (WGS) entry which is preliminary data.</text>
</comment>
<dbReference type="SMART" id="SM00897">
    <property type="entry name" value="FIST"/>
    <property type="match status" value="1"/>
</dbReference>
<dbReference type="EMBL" id="JACHLK010000008">
    <property type="protein sequence ID" value="MBB6561363.1"/>
    <property type="molecule type" value="Genomic_DNA"/>
</dbReference>
<protein>
    <submittedName>
        <fullName evidence="3">Small ligand-binding sensory domain FIST</fullName>
    </submittedName>
</protein>
<feature type="domain" description="FIST" evidence="1">
    <location>
        <begin position="37"/>
        <end position="231"/>
    </location>
</feature>